<feature type="compositionally biased region" description="Basic residues" evidence="2">
    <location>
        <begin position="252"/>
        <end position="261"/>
    </location>
</feature>
<comment type="caution">
    <text evidence="4">The sequence shown here is derived from an EMBL/GenBank/DDBJ whole genome shotgun (WGS) entry which is preliminary data.</text>
</comment>
<gene>
    <name evidence="4" type="ORF">HRI_000886300</name>
</gene>
<sequence>MKALLGSQECWDIVVKGYAEPENEAAEAALTNEQKRALGDARKRDQRALYFIFQAVDESTFEKIAEATTAKEAWETLQKSLQGVEKAKKVRLQSLRAKFEILKMKNTESIDDYVNRVKAVANEIKRNGESLDEVRVMEKKLRSLIRKFDYVVVAIEESKDLSKISLDELVGSLQAHEHKMKQNEDFKNLEQALQSKMNINEGEASNSYTRGQGNRGGYRGRYRGRRGARGHGGRSYDTSQTSENFQTSSRGRGFRGRGRGRYQQRNKYQVQCYNCNKYGHYSYECQLAPKQEERNNVAAAEEENVEKSHVFLTYKGNGEFKKNIWYLDNCASNHMCGRKELFVKLDETIHG</sequence>
<feature type="compositionally biased region" description="Basic residues" evidence="2">
    <location>
        <begin position="218"/>
        <end position="232"/>
    </location>
</feature>
<feature type="compositionally biased region" description="Polar residues" evidence="2">
    <location>
        <begin position="236"/>
        <end position="249"/>
    </location>
</feature>
<dbReference type="PANTHER" id="PTHR35317">
    <property type="entry name" value="OS04G0629600 PROTEIN"/>
    <property type="match status" value="1"/>
</dbReference>
<evidence type="ECO:0000256" key="2">
    <source>
        <dbReference type="SAM" id="MobiDB-lite"/>
    </source>
</evidence>
<dbReference type="Pfam" id="PF00098">
    <property type="entry name" value="zf-CCHC"/>
    <property type="match status" value="1"/>
</dbReference>
<dbReference type="GO" id="GO:0003676">
    <property type="term" value="F:nucleic acid binding"/>
    <property type="evidence" value="ECO:0007669"/>
    <property type="project" value="InterPro"/>
</dbReference>
<proteinExistence type="predicted"/>
<dbReference type="Pfam" id="PF14223">
    <property type="entry name" value="Retrotran_gag_2"/>
    <property type="match status" value="1"/>
</dbReference>
<keyword evidence="1" id="KW-0862">Zinc</keyword>
<dbReference type="PANTHER" id="PTHR35317:SF28">
    <property type="entry name" value="ZINC FINGER, CCHC-TYPE, RIBONUCLEASE H-LIKE DOMAIN, GAG-PRE-INTEGRASE DOMAIN PROTEIN-RELATED"/>
    <property type="match status" value="1"/>
</dbReference>
<dbReference type="InterPro" id="IPR036875">
    <property type="entry name" value="Znf_CCHC_sf"/>
</dbReference>
<keyword evidence="5" id="KW-1185">Reference proteome</keyword>
<dbReference type="OrthoDB" id="1001766at2759"/>
<evidence type="ECO:0000259" key="3">
    <source>
        <dbReference type="PROSITE" id="PS50158"/>
    </source>
</evidence>
<dbReference type="Gene3D" id="4.10.60.10">
    <property type="entry name" value="Zinc finger, CCHC-type"/>
    <property type="match status" value="1"/>
</dbReference>
<dbReference type="AlphaFoldDB" id="A0A9W7LQZ1"/>
<protein>
    <recommendedName>
        <fullName evidence="3">CCHC-type domain-containing protein</fullName>
    </recommendedName>
</protein>
<reference evidence="4" key="1">
    <citation type="submission" date="2023-05" db="EMBL/GenBank/DDBJ databases">
        <title>Genome and transcriptome analyses reveal genes involved in the formation of fine ridges on petal epidermal cells in Hibiscus trionum.</title>
        <authorList>
            <person name="Koshimizu S."/>
            <person name="Masuda S."/>
            <person name="Ishii T."/>
            <person name="Shirasu K."/>
            <person name="Hoshino A."/>
            <person name="Arita M."/>
        </authorList>
    </citation>
    <scope>NUCLEOTIDE SEQUENCE</scope>
    <source>
        <strain evidence="4">Hamamatsu line</strain>
    </source>
</reference>
<feature type="compositionally biased region" description="Polar residues" evidence="2">
    <location>
        <begin position="199"/>
        <end position="209"/>
    </location>
</feature>
<dbReference type="PROSITE" id="PS50158">
    <property type="entry name" value="ZF_CCHC"/>
    <property type="match status" value="1"/>
</dbReference>
<evidence type="ECO:0000313" key="4">
    <source>
        <dbReference type="EMBL" id="GMI72170.1"/>
    </source>
</evidence>
<keyword evidence="1" id="KW-0863">Zinc-finger</keyword>
<keyword evidence="1" id="KW-0479">Metal-binding</keyword>
<dbReference type="InterPro" id="IPR001878">
    <property type="entry name" value="Znf_CCHC"/>
</dbReference>
<dbReference type="SUPFAM" id="SSF57756">
    <property type="entry name" value="Retrovirus zinc finger-like domains"/>
    <property type="match status" value="1"/>
</dbReference>
<dbReference type="GO" id="GO:0008270">
    <property type="term" value="F:zinc ion binding"/>
    <property type="evidence" value="ECO:0007669"/>
    <property type="project" value="UniProtKB-KW"/>
</dbReference>
<name>A0A9W7LQZ1_HIBTR</name>
<dbReference type="Proteomes" id="UP001165190">
    <property type="component" value="Unassembled WGS sequence"/>
</dbReference>
<organism evidence="4 5">
    <name type="scientific">Hibiscus trionum</name>
    <name type="common">Flower of an hour</name>
    <dbReference type="NCBI Taxonomy" id="183268"/>
    <lineage>
        <taxon>Eukaryota</taxon>
        <taxon>Viridiplantae</taxon>
        <taxon>Streptophyta</taxon>
        <taxon>Embryophyta</taxon>
        <taxon>Tracheophyta</taxon>
        <taxon>Spermatophyta</taxon>
        <taxon>Magnoliopsida</taxon>
        <taxon>eudicotyledons</taxon>
        <taxon>Gunneridae</taxon>
        <taxon>Pentapetalae</taxon>
        <taxon>rosids</taxon>
        <taxon>malvids</taxon>
        <taxon>Malvales</taxon>
        <taxon>Malvaceae</taxon>
        <taxon>Malvoideae</taxon>
        <taxon>Hibiscus</taxon>
    </lineage>
</organism>
<feature type="region of interest" description="Disordered" evidence="2">
    <location>
        <begin position="199"/>
        <end position="261"/>
    </location>
</feature>
<dbReference type="EMBL" id="BSYR01000010">
    <property type="protein sequence ID" value="GMI72170.1"/>
    <property type="molecule type" value="Genomic_DNA"/>
</dbReference>
<evidence type="ECO:0000256" key="1">
    <source>
        <dbReference type="PROSITE-ProRule" id="PRU00047"/>
    </source>
</evidence>
<accession>A0A9W7LQZ1</accession>
<feature type="domain" description="CCHC-type" evidence="3">
    <location>
        <begin position="272"/>
        <end position="285"/>
    </location>
</feature>
<evidence type="ECO:0000313" key="5">
    <source>
        <dbReference type="Proteomes" id="UP001165190"/>
    </source>
</evidence>